<feature type="signal peptide" evidence="1">
    <location>
        <begin position="1"/>
        <end position="20"/>
    </location>
</feature>
<dbReference type="Proteomes" id="UP000294796">
    <property type="component" value="Unassembled WGS sequence"/>
</dbReference>
<evidence type="ECO:0000313" key="2">
    <source>
        <dbReference type="EMBL" id="TDK20483.1"/>
    </source>
</evidence>
<dbReference type="AlphaFoldDB" id="A0A4V6PLL4"/>
<dbReference type="SUPFAM" id="SSF48452">
    <property type="entry name" value="TPR-like"/>
    <property type="match status" value="1"/>
</dbReference>
<feature type="chain" id="PRO_5021013367" description="Tetratricopeptide repeat protein" evidence="1">
    <location>
        <begin position="21"/>
        <end position="178"/>
    </location>
</feature>
<gene>
    <name evidence="2" type="ORF">E2F46_15875</name>
</gene>
<dbReference type="EMBL" id="SMTF01000019">
    <property type="protein sequence ID" value="TDK20483.1"/>
    <property type="molecule type" value="Genomic_DNA"/>
</dbReference>
<keyword evidence="3" id="KW-1185">Reference proteome</keyword>
<sequence>MTPLQHAVASAAAASCLLLAACGTGPVAPDPVAEPLTTDTPDQMVAKIRAMAGDGEGELAVQPLRDPMVDDLREQAERLHAQGAHEDAAEALDQALEIVPGDPALLQERAEAAILLRDFDGAGALAERAFALGAQVGPLCRRHWATIEQVRLLAGDAEGATSARAQVEGCKVAGPERF</sequence>
<proteinExistence type="predicted"/>
<dbReference type="OrthoDB" id="5957580at2"/>
<organism evidence="2 3">
    <name type="scientific">Luteimonas aestuarii</name>
    <dbReference type="NCBI Taxonomy" id="453837"/>
    <lineage>
        <taxon>Bacteria</taxon>
        <taxon>Pseudomonadati</taxon>
        <taxon>Pseudomonadota</taxon>
        <taxon>Gammaproteobacteria</taxon>
        <taxon>Lysobacterales</taxon>
        <taxon>Lysobacteraceae</taxon>
        <taxon>Luteimonas</taxon>
    </lineage>
</organism>
<accession>A0A4V6PLL4</accession>
<dbReference type="RefSeq" id="WP_133323564.1">
    <property type="nucleotide sequence ID" value="NZ_SMTF01000019.1"/>
</dbReference>
<dbReference type="Gene3D" id="1.25.40.10">
    <property type="entry name" value="Tetratricopeptide repeat domain"/>
    <property type="match status" value="1"/>
</dbReference>
<evidence type="ECO:0000313" key="3">
    <source>
        <dbReference type="Proteomes" id="UP000294796"/>
    </source>
</evidence>
<evidence type="ECO:0008006" key="4">
    <source>
        <dbReference type="Google" id="ProtNLM"/>
    </source>
</evidence>
<keyword evidence="1" id="KW-0732">Signal</keyword>
<protein>
    <recommendedName>
        <fullName evidence="4">Tetratricopeptide repeat protein</fullName>
    </recommendedName>
</protein>
<name>A0A4V6PLL4_9GAMM</name>
<reference evidence="2 3" key="1">
    <citation type="submission" date="2019-03" db="EMBL/GenBank/DDBJ databases">
        <title>Luteimonas zhaokaii sp.nov., isolated from the rectal contents of Plateau pika in Yushu, Qinghai Province, China.</title>
        <authorList>
            <person name="Zhang G."/>
        </authorList>
    </citation>
    <scope>NUCLEOTIDE SEQUENCE [LARGE SCALE GENOMIC DNA]</scope>
    <source>
        <strain evidence="2 3">B9</strain>
    </source>
</reference>
<dbReference type="InterPro" id="IPR011990">
    <property type="entry name" value="TPR-like_helical_dom_sf"/>
</dbReference>
<comment type="caution">
    <text evidence="2">The sequence shown here is derived from an EMBL/GenBank/DDBJ whole genome shotgun (WGS) entry which is preliminary data.</text>
</comment>
<evidence type="ECO:0000256" key="1">
    <source>
        <dbReference type="SAM" id="SignalP"/>
    </source>
</evidence>